<proteinExistence type="predicted"/>
<dbReference type="GO" id="GO:0016020">
    <property type="term" value="C:membrane"/>
    <property type="evidence" value="ECO:0007669"/>
    <property type="project" value="UniProtKB-SubCell"/>
</dbReference>
<evidence type="ECO:0000256" key="3">
    <source>
        <dbReference type="ARBA" id="ARBA00022989"/>
    </source>
</evidence>
<feature type="transmembrane region" description="Helical" evidence="5">
    <location>
        <begin position="96"/>
        <end position="122"/>
    </location>
</feature>
<feature type="transmembrane region" description="Helical" evidence="5">
    <location>
        <begin position="236"/>
        <end position="264"/>
    </location>
</feature>
<dbReference type="PANTHER" id="PTHR46561:SF11">
    <property type="entry name" value="SERPENTINE RECEPTOR CLASS ALPHA_BETA-14"/>
    <property type="match status" value="1"/>
</dbReference>
<evidence type="ECO:0000256" key="2">
    <source>
        <dbReference type="ARBA" id="ARBA00022692"/>
    </source>
</evidence>
<evidence type="ECO:0000256" key="5">
    <source>
        <dbReference type="SAM" id="Phobius"/>
    </source>
</evidence>
<dbReference type="AlphaFoldDB" id="A0AAN5I2X4"/>
<dbReference type="Pfam" id="PF10292">
    <property type="entry name" value="7TM_GPCR_Srab"/>
    <property type="match status" value="1"/>
</dbReference>
<comment type="caution">
    <text evidence="6">The sequence shown here is derived from an EMBL/GenBank/DDBJ whole genome shotgun (WGS) entry which is preliminary data.</text>
</comment>
<dbReference type="InterPro" id="IPR053286">
    <property type="entry name" value="Nematode_rcpt-like_srab"/>
</dbReference>
<dbReference type="EMBL" id="BTRK01000004">
    <property type="protein sequence ID" value="GMR49021.1"/>
    <property type="molecule type" value="Genomic_DNA"/>
</dbReference>
<feature type="transmembrane region" description="Helical" evidence="5">
    <location>
        <begin position="143"/>
        <end position="168"/>
    </location>
</feature>
<protein>
    <recommendedName>
        <fullName evidence="8">G protein-coupled receptor</fullName>
    </recommendedName>
</protein>
<gene>
    <name evidence="6" type="ORF">PMAYCL1PPCAC_19216</name>
</gene>
<dbReference type="InterPro" id="IPR019408">
    <property type="entry name" value="7TM_GPCR_serpentine_rcpt_Srab"/>
</dbReference>
<evidence type="ECO:0000256" key="4">
    <source>
        <dbReference type="ARBA" id="ARBA00023136"/>
    </source>
</evidence>
<keyword evidence="7" id="KW-1185">Reference proteome</keyword>
<comment type="subcellular location">
    <subcellularLocation>
        <location evidence="1">Membrane</location>
        <topology evidence="1">Multi-pass membrane protein</topology>
    </subcellularLocation>
</comment>
<reference evidence="7" key="1">
    <citation type="submission" date="2022-10" db="EMBL/GenBank/DDBJ databases">
        <title>Genome assembly of Pristionchus species.</title>
        <authorList>
            <person name="Yoshida K."/>
            <person name="Sommer R.J."/>
        </authorList>
    </citation>
    <scope>NUCLEOTIDE SEQUENCE [LARGE SCALE GENOMIC DNA]</scope>
    <source>
        <strain evidence="7">RS5460</strain>
    </source>
</reference>
<keyword evidence="2 5" id="KW-0812">Transmembrane</keyword>
<keyword evidence="4 5" id="KW-0472">Membrane</keyword>
<feature type="transmembrane region" description="Helical" evidence="5">
    <location>
        <begin position="64"/>
        <end position="84"/>
    </location>
</feature>
<feature type="transmembrane region" description="Helical" evidence="5">
    <location>
        <begin position="188"/>
        <end position="212"/>
    </location>
</feature>
<feature type="transmembrane region" description="Helical" evidence="5">
    <location>
        <begin position="24"/>
        <end position="43"/>
    </location>
</feature>
<keyword evidence="3 5" id="KW-1133">Transmembrane helix</keyword>
<dbReference type="PANTHER" id="PTHR46561">
    <property type="entry name" value="SERPENTINE RECEPTOR, CLASS AB (CLASS A-LIKE)-RELATED"/>
    <property type="match status" value="1"/>
</dbReference>
<evidence type="ECO:0008006" key="8">
    <source>
        <dbReference type="Google" id="ProtNLM"/>
    </source>
</evidence>
<sequence>FYVGMTPCEIAEELAHSATLKTLIGVKTGLCIVGLIAISVLLTKKGLSWLAHPHTQCMFGVHIFSTYMATIFYLCCFVTDLIRFTRSGDEECAYALPFWFAFTSRLFAVTGTFGQLFSMAAIAVERLYSSIRPVSYEKLNSTLIKTLATGIVMSLSFGMVFGLCVPGVKWTDVAASFTIRTVENQERFQTLVNVEVLLELFVLLTFHFSLYINFRQKISETNYVAARYQISSNKKIIILLLPIFWTHFIFIFITSFGLVIYPYVTPKDTPVNHGVFLEMVALAPLYSVIMPLIMFFSLRDKRPGRSHLDLGGDDHFRTLETLFDKKEEETGLTRVVNEAIRGIEAMFCCKV</sequence>
<name>A0AAN5I2X4_9BILA</name>
<feature type="transmembrane region" description="Helical" evidence="5">
    <location>
        <begin position="276"/>
        <end position="298"/>
    </location>
</feature>
<accession>A0AAN5I2X4</accession>
<evidence type="ECO:0000313" key="7">
    <source>
        <dbReference type="Proteomes" id="UP001328107"/>
    </source>
</evidence>
<dbReference type="Gene3D" id="1.20.1070.10">
    <property type="entry name" value="Rhodopsin 7-helix transmembrane proteins"/>
    <property type="match status" value="1"/>
</dbReference>
<dbReference type="SUPFAM" id="SSF81321">
    <property type="entry name" value="Family A G protein-coupled receptor-like"/>
    <property type="match status" value="1"/>
</dbReference>
<organism evidence="6 7">
    <name type="scientific">Pristionchus mayeri</name>
    <dbReference type="NCBI Taxonomy" id="1317129"/>
    <lineage>
        <taxon>Eukaryota</taxon>
        <taxon>Metazoa</taxon>
        <taxon>Ecdysozoa</taxon>
        <taxon>Nematoda</taxon>
        <taxon>Chromadorea</taxon>
        <taxon>Rhabditida</taxon>
        <taxon>Rhabditina</taxon>
        <taxon>Diplogasteromorpha</taxon>
        <taxon>Diplogasteroidea</taxon>
        <taxon>Neodiplogasteridae</taxon>
        <taxon>Pristionchus</taxon>
    </lineage>
</organism>
<dbReference type="Proteomes" id="UP001328107">
    <property type="component" value="Unassembled WGS sequence"/>
</dbReference>
<evidence type="ECO:0000256" key="1">
    <source>
        <dbReference type="ARBA" id="ARBA00004141"/>
    </source>
</evidence>
<feature type="non-terminal residue" evidence="6">
    <location>
        <position position="1"/>
    </location>
</feature>
<evidence type="ECO:0000313" key="6">
    <source>
        <dbReference type="EMBL" id="GMR49021.1"/>
    </source>
</evidence>